<evidence type="ECO:0008006" key="4">
    <source>
        <dbReference type="Google" id="ProtNLM"/>
    </source>
</evidence>
<name>A0A9D4TI40_CHLVU</name>
<reference evidence="2" key="2">
    <citation type="submission" date="2020-11" db="EMBL/GenBank/DDBJ databases">
        <authorList>
            <person name="Cecchin M."/>
            <person name="Marcolungo L."/>
            <person name="Rossato M."/>
            <person name="Girolomoni L."/>
            <person name="Cosentino E."/>
            <person name="Cuine S."/>
            <person name="Li-Beisson Y."/>
            <person name="Delledonne M."/>
            <person name="Ballottari M."/>
        </authorList>
    </citation>
    <scope>NUCLEOTIDE SEQUENCE</scope>
    <source>
        <strain evidence="2">211/11P</strain>
        <tissue evidence="2">Whole cell</tissue>
    </source>
</reference>
<dbReference type="Gene3D" id="3.10.20.90">
    <property type="entry name" value="Phosphatidylinositol 3-kinase Catalytic Subunit, Chain A, domain 1"/>
    <property type="match status" value="1"/>
</dbReference>
<protein>
    <recommendedName>
        <fullName evidence="4">Ubiquitin-like domain-containing protein</fullName>
    </recommendedName>
</protein>
<dbReference type="InterPro" id="IPR029071">
    <property type="entry name" value="Ubiquitin-like_domsf"/>
</dbReference>
<keyword evidence="3" id="KW-1185">Reference proteome</keyword>
<dbReference type="Proteomes" id="UP001055712">
    <property type="component" value="Unassembled WGS sequence"/>
</dbReference>
<comment type="caution">
    <text evidence="2">The sequence shown here is derived from an EMBL/GenBank/DDBJ whole genome shotgun (WGS) entry which is preliminary data.</text>
</comment>
<feature type="region of interest" description="Disordered" evidence="1">
    <location>
        <begin position="43"/>
        <end position="64"/>
    </location>
</feature>
<dbReference type="EMBL" id="SIDB01000011">
    <property type="protein sequence ID" value="KAI3426141.1"/>
    <property type="molecule type" value="Genomic_DNA"/>
</dbReference>
<accession>A0A9D4TI40</accession>
<dbReference type="AlphaFoldDB" id="A0A9D4TI40"/>
<evidence type="ECO:0000313" key="2">
    <source>
        <dbReference type="EMBL" id="KAI3426141.1"/>
    </source>
</evidence>
<dbReference type="SUPFAM" id="SSF54236">
    <property type="entry name" value="Ubiquitin-like"/>
    <property type="match status" value="1"/>
</dbReference>
<evidence type="ECO:0000256" key="1">
    <source>
        <dbReference type="SAM" id="MobiDB-lite"/>
    </source>
</evidence>
<reference evidence="2" key="1">
    <citation type="journal article" date="2019" name="Plant J.">
        <title>Chlorella vulgaris genome assembly and annotation reveals the molecular basis for metabolic acclimation to high light conditions.</title>
        <authorList>
            <person name="Cecchin M."/>
            <person name="Marcolungo L."/>
            <person name="Rossato M."/>
            <person name="Girolomoni L."/>
            <person name="Cosentino E."/>
            <person name="Cuine S."/>
            <person name="Li-Beisson Y."/>
            <person name="Delledonne M."/>
            <person name="Ballottari M."/>
        </authorList>
    </citation>
    <scope>NUCLEOTIDE SEQUENCE</scope>
    <source>
        <strain evidence="2">211/11P</strain>
    </source>
</reference>
<organism evidence="2 3">
    <name type="scientific">Chlorella vulgaris</name>
    <name type="common">Green alga</name>
    <dbReference type="NCBI Taxonomy" id="3077"/>
    <lineage>
        <taxon>Eukaryota</taxon>
        <taxon>Viridiplantae</taxon>
        <taxon>Chlorophyta</taxon>
        <taxon>core chlorophytes</taxon>
        <taxon>Trebouxiophyceae</taxon>
        <taxon>Chlorellales</taxon>
        <taxon>Chlorellaceae</taxon>
        <taxon>Chlorella clade</taxon>
        <taxon>Chlorella</taxon>
    </lineage>
</organism>
<evidence type="ECO:0000313" key="3">
    <source>
        <dbReference type="Proteomes" id="UP001055712"/>
    </source>
</evidence>
<proteinExistence type="predicted"/>
<sequence length="103" mass="11793">MPQVQICVCVKWGRWQEEQHVDVLECEMHTTILELKQRAAEMAAAAAKEKGRPPAPPEPKPEKQEMHFMGQICDNTKQLHDYGICHDWIKQVGGFVLKPKFPA</sequence>
<gene>
    <name evidence="2" type="ORF">D9Q98_008520</name>
</gene>